<comment type="caution">
    <text evidence="3">The sequence shown here is derived from an EMBL/GenBank/DDBJ whole genome shotgun (WGS) entry which is preliminary data.</text>
</comment>
<keyword evidence="1" id="KW-0732">Signal</keyword>
<reference evidence="3" key="2">
    <citation type="submission" date="2023-03" db="EMBL/GenBank/DDBJ databases">
        <authorList>
            <person name="Inwood S.N."/>
            <person name="Skelly J.G."/>
            <person name="Guhlin J."/>
            <person name="Harrop T.W.R."/>
            <person name="Goldson S.G."/>
            <person name="Dearden P.K."/>
        </authorList>
    </citation>
    <scope>NUCLEOTIDE SEQUENCE</scope>
    <source>
        <strain evidence="3">Irish</strain>
        <tissue evidence="3">Whole body</tissue>
    </source>
</reference>
<reference evidence="3" key="1">
    <citation type="journal article" date="2023" name="bioRxiv">
        <title>Scaffold-level genome assemblies of two parasitoid biocontrol wasps reveal the parthenogenesis mechanism and an associated novel virus.</title>
        <authorList>
            <person name="Inwood S."/>
            <person name="Skelly J."/>
            <person name="Guhlin J."/>
            <person name="Harrop T."/>
            <person name="Goldson S."/>
            <person name="Dearden P."/>
        </authorList>
    </citation>
    <scope>NUCLEOTIDE SEQUENCE</scope>
    <source>
        <strain evidence="3">Irish</strain>
        <tissue evidence="3">Whole body</tissue>
    </source>
</reference>
<organism evidence="3 4">
    <name type="scientific">Microctonus aethiopoides</name>
    <dbReference type="NCBI Taxonomy" id="144406"/>
    <lineage>
        <taxon>Eukaryota</taxon>
        <taxon>Metazoa</taxon>
        <taxon>Ecdysozoa</taxon>
        <taxon>Arthropoda</taxon>
        <taxon>Hexapoda</taxon>
        <taxon>Insecta</taxon>
        <taxon>Pterygota</taxon>
        <taxon>Neoptera</taxon>
        <taxon>Endopterygota</taxon>
        <taxon>Hymenoptera</taxon>
        <taxon>Apocrita</taxon>
        <taxon>Ichneumonoidea</taxon>
        <taxon>Braconidae</taxon>
        <taxon>Euphorinae</taxon>
        <taxon>Microctonus</taxon>
    </lineage>
</organism>
<proteinExistence type="predicted"/>
<evidence type="ECO:0000259" key="2">
    <source>
        <dbReference type="PROSITE" id="PS01186"/>
    </source>
</evidence>
<protein>
    <recommendedName>
        <fullName evidence="2">EGF-like domain-containing protein</fullName>
    </recommendedName>
</protein>
<evidence type="ECO:0000313" key="3">
    <source>
        <dbReference type="EMBL" id="KAK0160185.1"/>
    </source>
</evidence>
<sequence length="199" mass="21276">MMKINSLTIIGPVCLVLLASLSLTTSALTTFGKTNPQNSNPPPPPTPAMDAAFEFGRLTSVGRSGGRFGLKSANLGHSIGKARECKIESDCGAIQNTTCMADPRDGKTRCLCGDYSAPINGLCTNKYKAVRAPCNDNEECGEGAQCIQNNNTMMGKRCQCVEGYYEENYKCNGTTSLLTNPLVIVLSLALMILKTITYS</sequence>
<accession>A0AA39F0P8</accession>
<dbReference type="InterPro" id="IPR000742">
    <property type="entry name" value="EGF"/>
</dbReference>
<dbReference type="PROSITE" id="PS01186">
    <property type="entry name" value="EGF_2"/>
    <property type="match status" value="1"/>
</dbReference>
<feature type="domain" description="EGF-like" evidence="2">
    <location>
        <begin position="158"/>
        <end position="171"/>
    </location>
</feature>
<dbReference type="Proteomes" id="UP001168990">
    <property type="component" value="Unassembled WGS sequence"/>
</dbReference>
<dbReference type="EMBL" id="JAQQBS010001423">
    <property type="protein sequence ID" value="KAK0160185.1"/>
    <property type="molecule type" value="Genomic_DNA"/>
</dbReference>
<keyword evidence="4" id="KW-1185">Reference proteome</keyword>
<name>A0AA39F0P8_9HYME</name>
<evidence type="ECO:0000313" key="4">
    <source>
        <dbReference type="Proteomes" id="UP001168990"/>
    </source>
</evidence>
<evidence type="ECO:0000256" key="1">
    <source>
        <dbReference type="SAM" id="SignalP"/>
    </source>
</evidence>
<dbReference type="AlphaFoldDB" id="A0AA39F0P8"/>
<gene>
    <name evidence="3" type="ORF">PV328_007613</name>
</gene>
<feature type="chain" id="PRO_5041425883" description="EGF-like domain-containing protein" evidence="1">
    <location>
        <begin position="28"/>
        <end position="199"/>
    </location>
</feature>
<feature type="signal peptide" evidence="1">
    <location>
        <begin position="1"/>
        <end position="27"/>
    </location>
</feature>